<dbReference type="AlphaFoldDB" id="A0AAW1SRQ5"/>
<dbReference type="Gene3D" id="3.40.50.300">
    <property type="entry name" value="P-loop containing nucleotide triphosphate hydrolases"/>
    <property type="match status" value="1"/>
</dbReference>
<evidence type="ECO:0000313" key="1">
    <source>
        <dbReference type="EMBL" id="KAK9856765.1"/>
    </source>
</evidence>
<evidence type="ECO:0008006" key="3">
    <source>
        <dbReference type="Google" id="ProtNLM"/>
    </source>
</evidence>
<reference evidence="1 2" key="1">
    <citation type="journal article" date="2024" name="Nat. Commun.">
        <title>Phylogenomics reveals the evolutionary origins of lichenization in chlorophyte algae.</title>
        <authorList>
            <person name="Puginier C."/>
            <person name="Libourel C."/>
            <person name="Otte J."/>
            <person name="Skaloud P."/>
            <person name="Haon M."/>
            <person name="Grisel S."/>
            <person name="Petersen M."/>
            <person name="Berrin J.G."/>
            <person name="Delaux P.M."/>
            <person name="Dal Grande F."/>
            <person name="Keller J."/>
        </authorList>
    </citation>
    <scope>NUCLEOTIDE SEQUENCE [LARGE SCALE GENOMIC DNA]</scope>
    <source>
        <strain evidence="1 2">SAG 2523</strain>
    </source>
</reference>
<comment type="caution">
    <text evidence="1">The sequence shown here is derived from an EMBL/GenBank/DDBJ whole genome shotgun (WGS) entry which is preliminary data.</text>
</comment>
<gene>
    <name evidence="1" type="ORF">WJX84_001386</name>
</gene>
<protein>
    <recommendedName>
        <fullName evidence="3">G domain-containing protein</fullName>
    </recommendedName>
</protein>
<dbReference type="SUPFAM" id="SSF52540">
    <property type="entry name" value="P-loop containing nucleoside triphosphate hydrolases"/>
    <property type="match status" value="1"/>
</dbReference>
<dbReference type="InterPro" id="IPR027417">
    <property type="entry name" value="P-loop_NTPase"/>
</dbReference>
<organism evidence="1 2">
    <name type="scientific">Apatococcus fuscideae</name>
    <dbReference type="NCBI Taxonomy" id="2026836"/>
    <lineage>
        <taxon>Eukaryota</taxon>
        <taxon>Viridiplantae</taxon>
        <taxon>Chlorophyta</taxon>
        <taxon>core chlorophytes</taxon>
        <taxon>Trebouxiophyceae</taxon>
        <taxon>Chlorellales</taxon>
        <taxon>Chlorellaceae</taxon>
        <taxon>Apatococcus</taxon>
    </lineage>
</organism>
<evidence type="ECO:0000313" key="2">
    <source>
        <dbReference type="Proteomes" id="UP001485043"/>
    </source>
</evidence>
<accession>A0AAW1SRQ5</accession>
<dbReference type="Proteomes" id="UP001485043">
    <property type="component" value="Unassembled WGS sequence"/>
</dbReference>
<dbReference type="EMBL" id="JALJOV010001006">
    <property type="protein sequence ID" value="KAK9856765.1"/>
    <property type="molecule type" value="Genomic_DNA"/>
</dbReference>
<dbReference type="PANTHER" id="PTHR47569:SF2">
    <property type="entry name" value="NO-ASSOCIATED PROTEIN 1, CHLOROPLASTIC_MITOCHONDRIAL"/>
    <property type="match status" value="1"/>
</dbReference>
<dbReference type="InterPro" id="IPR044229">
    <property type="entry name" value="NOA1"/>
</dbReference>
<sequence length="504" mass="53937">MLVRFASSCAGSSYLPSTVPNLQLAAYNYPRRGRRGTLHVLGGTGGSHRGPLQEKLQGNCYGCGAGLQNQQAGSAGYVNGEVYVVKKQHRQLGQVLCERCQALSHGGMIPGVLERTAARRAPASRPDAHEMKGLVAPEELKAQLARLRDKKAMVVLLVDLLDASGSFLNRVRDLVGSNPVLLIGTKADLLPAGTDLAAVREWLLRMAEFRRLTAIGACILSSRTKAGLPEAARCLLTERQGRDVHVIGAANVGKSAFVRALMQEMGSMGSRHFDAAAAEHRRRLPVESPMPGTTLGPIPLHAFASGGILFDMPGLHVDHRVLHLLEPSDLQALHPRKRIRPYVPPAPSQLCPTPRRDSVCSASYHWGGLARIDVILAPASLQLVFYGVPALKVRAGSLHGSPGLPADAARTRDDASQHLESLEPPDIGSAAIAAEGGLRLAREVQLESRGLDGHLADVAISGLAGWVAVHSGPFQHPIKLQLWCPKGIEAFSRPPMPMPDPFIT</sequence>
<proteinExistence type="predicted"/>
<dbReference type="GO" id="GO:0003924">
    <property type="term" value="F:GTPase activity"/>
    <property type="evidence" value="ECO:0007669"/>
    <property type="project" value="InterPro"/>
</dbReference>
<keyword evidence="2" id="KW-1185">Reference proteome</keyword>
<dbReference type="PANTHER" id="PTHR47569">
    <property type="entry name" value="NO-ASSOCIATED PROTEIN 1, CHLOROPLASTIC/MITOCHONDRIAL"/>
    <property type="match status" value="1"/>
</dbReference>
<name>A0AAW1SRQ5_9CHLO</name>